<reference evidence="1" key="1">
    <citation type="journal article" date="2023" name="G3 (Bethesda)">
        <title>A reference genome for the long-term kleptoplast-retaining sea slug Elysia crispata morphotype clarki.</title>
        <authorList>
            <person name="Eastman K.E."/>
            <person name="Pendleton A.L."/>
            <person name="Shaikh M.A."/>
            <person name="Suttiyut T."/>
            <person name="Ogas R."/>
            <person name="Tomko P."/>
            <person name="Gavelis G."/>
            <person name="Widhalm J.R."/>
            <person name="Wisecaver J.H."/>
        </authorList>
    </citation>
    <scope>NUCLEOTIDE SEQUENCE</scope>
    <source>
        <strain evidence="1">ECLA1</strain>
    </source>
</reference>
<accession>A0AAE0Y989</accession>
<name>A0AAE0Y989_9GAST</name>
<evidence type="ECO:0000313" key="2">
    <source>
        <dbReference type="Proteomes" id="UP001283361"/>
    </source>
</evidence>
<dbReference type="AlphaFoldDB" id="A0AAE0Y989"/>
<keyword evidence="2" id="KW-1185">Reference proteome</keyword>
<proteinExistence type="predicted"/>
<organism evidence="1 2">
    <name type="scientific">Elysia crispata</name>
    <name type="common">lettuce slug</name>
    <dbReference type="NCBI Taxonomy" id="231223"/>
    <lineage>
        <taxon>Eukaryota</taxon>
        <taxon>Metazoa</taxon>
        <taxon>Spiralia</taxon>
        <taxon>Lophotrochozoa</taxon>
        <taxon>Mollusca</taxon>
        <taxon>Gastropoda</taxon>
        <taxon>Heterobranchia</taxon>
        <taxon>Euthyneura</taxon>
        <taxon>Panpulmonata</taxon>
        <taxon>Sacoglossa</taxon>
        <taxon>Placobranchoidea</taxon>
        <taxon>Plakobranchidae</taxon>
        <taxon>Elysia</taxon>
    </lineage>
</organism>
<sequence length="213" mass="24300">MTLTLAATQQTERERRFVLDNIVSGAKALQNGVTGTFYRVTGYQYVKDKQGTLRAADKLLRYGKKISTTRVSAQNYRTSLIHKDAHRHLKEWESAARLMTKLEDQMYYSGDDLTYSTNWIEKNIDDIPRSSDDAAKTKVDFEICLRNIRLAVERLETLLPEVRAALTSLKDVTVADATEDIEKTLQKVTETEDIIKKARVDYDSLDKAMGLED</sequence>
<protein>
    <submittedName>
        <fullName evidence="1">Uncharacterized protein</fullName>
    </submittedName>
</protein>
<evidence type="ECO:0000313" key="1">
    <source>
        <dbReference type="EMBL" id="KAK3737116.1"/>
    </source>
</evidence>
<dbReference type="Proteomes" id="UP001283361">
    <property type="component" value="Unassembled WGS sequence"/>
</dbReference>
<gene>
    <name evidence="1" type="ORF">RRG08_016422</name>
</gene>
<dbReference type="EMBL" id="JAWDGP010006665">
    <property type="protein sequence ID" value="KAK3737116.1"/>
    <property type="molecule type" value="Genomic_DNA"/>
</dbReference>
<comment type="caution">
    <text evidence="1">The sequence shown here is derived from an EMBL/GenBank/DDBJ whole genome shotgun (WGS) entry which is preliminary data.</text>
</comment>